<protein>
    <submittedName>
        <fullName evidence="1">Uncharacterized protein</fullName>
    </submittedName>
</protein>
<keyword evidence="2" id="KW-1185">Reference proteome</keyword>
<reference evidence="2" key="1">
    <citation type="journal article" date="2010" name="Nat. Biotechnol.">
        <title>Draft genome sequence of the oilseed species Ricinus communis.</title>
        <authorList>
            <person name="Chan A.P."/>
            <person name="Crabtree J."/>
            <person name="Zhao Q."/>
            <person name="Lorenzi H."/>
            <person name="Orvis J."/>
            <person name="Puiu D."/>
            <person name="Melake-Berhan A."/>
            <person name="Jones K.M."/>
            <person name="Redman J."/>
            <person name="Chen G."/>
            <person name="Cahoon E.B."/>
            <person name="Gedil M."/>
            <person name="Stanke M."/>
            <person name="Haas B.J."/>
            <person name="Wortman J.R."/>
            <person name="Fraser-Liggett C.M."/>
            <person name="Ravel J."/>
            <person name="Rabinowicz P.D."/>
        </authorList>
    </citation>
    <scope>NUCLEOTIDE SEQUENCE [LARGE SCALE GENOMIC DNA]</scope>
    <source>
        <strain evidence="2">cv. Hale</strain>
    </source>
</reference>
<name>B9RLE0_RICCO</name>
<dbReference type="EMBL" id="EQ973788">
    <property type="protein sequence ID" value="EEF47665.1"/>
    <property type="molecule type" value="Genomic_DNA"/>
</dbReference>
<dbReference type="InParanoid" id="B9RLE0"/>
<evidence type="ECO:0000313" key="1">
    <source>
        <dbReference type="EMBL" id="EEF47665.1"/>
    </source>
</evidence>
<proteinExistence type="predicted"/>
<organism evidence="1 2">
    <name type="scientific">Ricinus communis</name>
    <name type="common">Castor bean</name>
    <dbReference type="NCBI Taxonomy" id="3988"/>
    <lineage>
        <taxon>Eukaryota</taxon>
        <taxon>Viridiplantae</taxon>
        <taxon>Streptophyta</taxon>
        <taxon>Embryophyta</taxon>
        <taxon>Tracheophyta</taxon>
        <taxon>Spermatophyta</taxon>
        <taxon>Magnoliopsida</taxon>
        <taxon>eudicotyledons</taxon>
        <taxon>Gunneridae</taxon>
        <taxon>Pentapetalae</taxon>
        <taxon>rosids</taxon>
        <taxon>fabids</taxon>
        <taxon>Malpighiales</taxon>
        <taxon>Euphorbiaceae</taxon>
        <taxon>Acalyphoideae</taxon>
        <taxon>Acalypheae</taxon>
        <taxon>Ricinus</taxon>
    </lineage>
</organism>
<sequence length="99" mass="10764">MHTDSHIVAGDYEDSGPVPSFDCKSTADCKEPRIVGGKASHMVAGDYENRLGPVISFNCRRTSDCKGKKCLCDHCTCQNLRCRCILSGPSSGEEEASRH</sequence>
<dbReference type="AlphaFoldDB" id="B9RLE0"/>
<evidence type="ECO:0000313" key="2">
    <source>
        <dbReference type="Proteomes" id="UP000008311"/>
    </source>
</evidence>
<dbReference type="Proteomes" id="UP000008311">
    <property type="component" value="Unassembled WGS sequence"/>
</dbReference>
<accession>B9RLE0</accession>
<gene>
    <name evidence="1" type="ORF">RCOM_1465930</name>
</gene>